<dbReference type="PANTHER" id="PTHR43046">
    <property type="entry name" value="GDP-MANNOSE MANNOSYL HYDROLASE"/>
    <property type="match status" value="1"/>
</dbReference>
<dbReference type="InterPro" id="IPR015797">
    <property type="entry name" value="NUDIX_hydrolase-like_dom_sf"/>
</dbReference>
<accession>A0A6J4Q3X4</accession>
<reference evidence="7" key="1">
    <citation type="submission" date="2020-02" db="EMBL/GenBank/DDBJ databases">
        <authorList>
            <person name="Meier V. D."/>
        </authorList>
    </citation>
    <scope>NUCLEOTIDE SEQUENCE</scope>
    <source>
        <strain evidence="7">AVDCRST_MAG80</strain>
    </source>
</reference>
<dbReference type="InterPro" id="IPR000086">
    <property type="entry name" value="NUDIX_hydrolase_dom"/>
</dbReference>
<proteinExistence type="inferred from homology"/>
<dbReference type="Gene3D" id="3.90.79.10">
    <property type="entry name" value="Nucleoside Triphosphate Pyrophosphohydrolase"/>
    <property type="match status" value="1"/>
</dbReference>
<dbReference type="InterPro" id="IPR020084">
    <property type="entry name" value="NUDIX_hydrolase_CS"/>
</dbReference>
<keyword evidence="3 5" id="KW-0378">Hydrolase</keyword>
<dbReference type="PANTHER" id="PTHR43046:SF12">
    <property type="entry name" value="GDP-MANNOSE MANNOSYL HYDROLASE"/>
    <property type="match status" value="1"/>
</dbReference>
<keyword evidence="4" id="KW-0460">Magnesium</keyword>
<sequence length="162" mass="18445">MVWCTLTFVSEEHLGRHFTVAVFVVWEGKVLLHLHRKLSMWLPPGGHVERDEIPDDAAVREVFEETGLSVELVSEKREDVEDPVQLHRPAGVQLENIGPGHQHIDLIYFARPAGPTEIKGDYSEDKVGWYAPEDWEEMAVNAEVRGWCERALATLPPREVDV</sequence>
<evidence type="ECO:0000256" key="1">
    <source>
        <dbReference type="ARBA" id="ARBA00001946"/>
    </source>
</evidence>
<feature type="domain" description="Nudix hydrolase" evidence="6">
    <location>
        <begin position="15"/>
        <end position="156"/>
    </location>
</feature>
<evidence type="ECO:0000256" key="5">
    <source>
        <dbReference type="RuleBase" id="RU003476"/>
    </source>
</evidence>
<dbReference type="GO" id="GO:0016787">
    <property type="term" value="F:hydrolase activity"/>
    <property type="evidence" value="ECO:0007669"/>
    <property type="project" value="UniProtKB-KW"/>
</dbReference>
<dbReference type="InterPro" id="IPR020476">
    <property type="entry name" value="Nudix_hydrolase"/>
</dbReference>
<dbReference type="PROSITE" id="PS51462">
    <property type="entry name" value="NUDIX"/>
    <property type="match status" value="1"/>
</dbReference>
<comment type="cofactor">
    <cofactor evidence="1">
        <name>Mg(2+)</name>
        <dbReference type="ChEBI" id="CHEBI:18420"/>
    </cofactor>
</comment>
<dbReference type="SUPFAM" id="SSF55811">
    <property type="entry name" value="Nudix"/>
    <property type="match status" value="1"/>
</dbReference>
<dbReference type="PRINTS" id="PR00502">
    <property type="entry name" value="NUDIXFAMILY"/>
</dbReference>
<evidence type="ECO:0000256" key="2">
    <source>
        <dbReference type="ARBA" id="ARBA00005582"/>
    </source>
</evidence>
<organism evidence="7">
    <name type="scientific">uncultured Rubrobacteraceae bacterium</name>
    <dbReference type="NCBI Taxonomy" id="349277"/>
    <lineage>
        <taxon>Bacteria</taxon>
        <taxon>Bacillati</taxon>
        <taxon>Actinomycetota</taxon>
        <taxon>Rubrobacteria</taxon>
        <taxon>Rubrobacterales</taxon>
        <taxon>Rubrobacteraceae</taxon>
        <taxon>environmental samples</taxon>
    </lineage>
</organism>
<dbReference type="PROSITE" id="PS00893">
    <property type="entry name" value="NUDIX_BOX"/>
    <property type="match status" value="1"/>
</dbReference>
<gene>
    <name evidence="7" type="ORF">AVDCRST_MAG80-499</name>
</gene>
<dbReference type="CDD" id="cd03674">
    <property type="entry name" value="NUDIX_Hydrolase"/>
    <property type="match status" value="1"/>
</dbReference>
<dbReference type="AlphaFoldDB" id="A0A6J4Q3X4"/>
<evidence type="ECO:0000313" key="7">
    <source>
        <dbReference type="EMBL" id="CAA9429938.1"/>
    </source>
</evidence>
<dbReference type="EMBL" id="CADCVC010000045">
    <property type="protein sequence ID" value="CAA9429938.1"/>
    <property type="molecule type" value="Genomic_DNA"/>
</dbReference>
<dbReference type="Pfam" id="PF00293">
    <property type="entry name" value="NUDIX"/>
    <property type="match status" value="1"/>
</dbReference>
<evidence type="ECO:0000256" key="4">
    <source>
        <dbReference type="ARBA" id="ARBA00022842"/>
    </source>
</evidence>
<comment type="similarity">
    <text evidence="2 5">Belongs to the Nudix hydrolase family.</text>
</comment>
<name>A0A6J4Q3X4_9ACTN</name>
<evidence type="ECO:0000256" key="3">
    <source>
        <dbReference type="ARBA" id="ARBA00022801"/>
    </source>
</evidence>
<evidence type="ECO:0000259" key="6">
    <source>
        <dbReference type="PROSITE" id="PS51462"/>
    </source>
</evidence>
<protein>
    <recommendedName>
        <fullName evidence="6">Nudix hydrolase domain-containing protein</fullName>
    </recommendedName>
</protein>